<dbReference type="InterPro" id="IPR013216">
    <property type="entry name" value="Methyltransf_11"/>
</dbReference>
<name>A0A3A8EGB3_9GAMM</name>
<accession>A0A3A8EGB3</accession>
<evidence type="ECO:0000256" key="3">
    <source>
        <dbReference type="ARBA" id="ARBA00022679"/>
    </source>
</evidence>
<proteinExistence type="inferred from homology"/>
<comment type="similarity">
    <text evidence="1">Belongs to the methyltransferase superfamily.</text>
</comment>
<protein>
    <submittedName>
        <fullName evidence="5">Class I SAM-dependent methyltransferase</fullName>
    </submittedName>
</protein>
<keyword evidence="2 5" id="KW-0489">Methyltransferase</keyword>
<dbReference type="GO" id="GO:0032259">
    <property type="term" value="P:methylation"/>
    <property type="evidence" value="ECO:0007669"/>
    <property type="project" value="UniProtKB-KW"/>
</dbReference>
<dbReference type="InterPro" id="IPR029063">
    <property type="entry name" value="SAM-dependent_MTases_sf"/>
</dbReference>
<dbReference type="Gene3D" id="3.40.50.150">
    <property type="entry name" value="Vaccinia Virus protein VP39"/>
    <property type="match status" value="1"/>
</dbReference>
<reference evidence="5 6" key="1">
    <citation type="submission" date="2018-09" db="EMBL/GenBank/DDBJ databases">
        <title>The draft genome of Acinetobacter spp. strains.</title>
        <authorList>
            <person name="Qin J."/>
            <person name="Feng Y."/>
            <person name="Zong Z."/>
        </authorList>
    </citation>
    <scope>NUCLEOTIDE SEQUENCE [LARGE SCALE GENOMIC DNA]</scope>
    <source>
        <strain evidence="5 6">WCHAc060096</strain>
    </source>
</reference>
<dbReference type="GO" id="GO:0008757">
    <property type="term" value="F:S-adenosylmethionine-dependent methyltransferase activity"/>
    <property type="evidence" value="ECO:0007669"/>
    <property type="project" value="InterPro"/>
</dbReference>
<dbReference type="PANTHER" id="PTHR44942:SF4">
    <property type="entry name" value="METHYLTRANSFERASE TYPE 11 DOMAIN-CONTAINING PROTEIN"/>
    <property type="match status" value="1"/>
</dbReference>
<keyword evidence="3 5" id="KW-0808">Transferase</keyword>
<dbReference type="RefSeq" id="WP_120370129.1">
    <property type="nucleotide sequence ID" value="NZ_RAXU01000009.1"/>
</dbReference>
<dbReference type="PANTHER" id="PTHR44942">
    <property type="entry name" value="METHYLTRANSF_11 DOMAIN-CONTAINING PROTEIN"/>
    <property type="match status" value="1"/>
</dbReference>
<evidence type="ECO:0000256" key="2">
    <source>
        <dbReference type="ARBA" id="ARBA00022603"/>
    </source>
</evidence>
<evidence type="ECO:0000313" key="5">
    <source>
        <dbReference type="EMBL" id="RKG33615.1"/>
    </source>
</evidence>
<evidence type="ECO:0000313" key="6">
    <source>
        <dbReference type="Proteomes" id="UP000269001"/>
    </source>
</evidence>
<feature type="domain" description="Methyltransferase type 11" evidence="4">
    <location>
        <begin position="39"/>
        <end position="126"/>
    </location>
</feature>
<evidence type="ECO:0000256" key="1">
    <source>
        <dbReference type="ARBA" id="ARBA00008361"/>
    </source>
</evidence>
<dbReference type="SUPFAM" id="SSF53335">
    <property type="entry name" value="S-adenosyl-L-methionine-dependent methyltransferases"/>
    <property type="match status" value="1"/>
</dbReference>
<organism evidence="5 6">
    <name type="scientific">Acinetobacter guerrae</name>
    <dbReference type="NCBI Taxonomy" id="1843371"/>
    <lineage>
        <taxon>Bacteria</taxon>
        <taxon>Pseudomonadati</taxon>
        <taxon>Pseudomonadota</taxon>
        <taxon>Gammaproteobacteria</taxon>
        <taxon>Moraxellales</taxon>
        <taxon>Moraxellaceae</taxon>
        <taxon>Acinetobacter</taxon>
    </lineage>
</organism>
<keyword evidence="6" id="KW-1185">Reference proteome</keyword>
<sequence length="241" mass="28159">MKDLFSAQSQLYQQARPVYPQAVIQELLKHVPSREFAWDCGAGSGQFTQLLAPYFDQIVATDLSANQLQHAPYFENVSYQVQAAEKSIFPAQCFNLITVAQAIHWFDFEAFYAQVKRTLKSDGLFAVLGYALIEVDQAELNESIQHLYYVTLKDYWDAERHYIDEHYRTIPFPFKEITMPEFKIELKWSFEQLIDYLNTWSAVKHYLNKNQKNPVQMILKPEQFEGYITVSFPILLRAGMM</sequence>
<evidence type="ECO:0000259" key="4">
    <source>
        <dbReference type="Pfam" id="PF08241"/>
    </source>
</evidence>
<dbReference type="Proteomes" id="UP000269001">
    <property type="component" value="Unassembled WGS sequence"/>
</dbReference>
<dbReference type="InterPro" id="IPR051052">
    <property type="entry name" value="Diverse_substrate_MTase"/>
</dbReference>
<dbReference type="AlphaFoldDB" id="A0A3A8EGB3"/>
<gene>
    <name evidence="5" type="ORF">D7V21_08765</name>
</gene>
<dbReference type="Pfam" id="PF08241">
    <property type="entry name" value="Methyltransf_11"/>
    <property type="match status" value="1"/>
</dbReference>
<comment type="caution">
    <text evidence="5">The sequence shown here is derived from an EMBL/GenBank/DDBJ whole genome shotgun (WGS) entry which is preliminary data.</text>
</comment>
<dbReference type="EMBL" id="RAXU01000009">
    <property type="protein sequence ID" value="RKG33615.1"/>
    <property type="molecule type" value="Genomic_DNA"/>
</dbReference>
<dbReference type="CDD" id="cd02440">
    <property type="entry name" value="AdoMet_MTases"/>
    <property type="match status" value="1"/>
</dbReference>